<keyword evidence="3" id="KW-1185">Reference proteome</keyword>
<sequence length="293" mass="30320">MGRPGPHLSLASGGRHSSPLGPASTPPPPGTTAPHPSALAPYLVSTILSPVARSRERTTERPGSVCLGCSGFVCRPRTEPPLACPPPGWGSSIRAAPCPAWGAVEEGAYPSQYTAVLNTTGLRPHSSYTPTNPPQPRHHTLAQERARKLCPTDISTCKPSGVNPSSITMASPGWSGVRTAAGMLGVTVATMGGWGLGSELLPSGIWDKRGSSGVKTAVNLPELGGDEGGPHSAPCQHPCPPPPPSSIRSALDKDPRPSSRRGVLPSDKRGLLVSKRETRGREEESSGAHPALI</sequence>
<dbReference type="Proteomes" id="UP001221898">
    <property type="component" value="Unassembled WGS sequence"/>
</dbReference>
<organism evidence="2 3">
    <name type="scientific">Aldrovandia affinis</name>
    <dbReference type="NCBI Taxonomy" id="143900"/>
    <lineage>
        <taxon>Eukaryota</taxon>
        <taxon>Metazoa</taxon>
        <taxon>Chordata</taxon>
        <taxon>Craniata</taxon>
        <taxon>Vertebrata</taxon>
        <taxon>Euteleostomi</taxon>
        <taxon>Actinopterygii</taxon>
        <taxon>Neopterygii</taxon>
        <taxon>Teleostei</taxon>
        <taxon>Notacanthiformes</taxon>
        <taxon>Halosauridae</taxon>
        <taxon>Aldrovandia</taxon>
    </lineage>
</organism>
<reference evidence="2" key="1">
    <citation type="journal article" date="2023" name="Science">
        <title>Genome structures resolve the early diversification of teleost fishes.</title>
        <authorList>
            <person name="Parey E."/>
            <person name="Louis A."/>
            <person name="Montfort J."/>
            <person name="Bouchez O."/>
            <person name="Roques C."/>
            <person name="Iampietro C."/>
            <person name="Lluch J."/>
            <person name="Castinel A."/>
            <person name="Donnadieu C."/>
            <person name="Desvignes T."/>
            <person name="Floi Bucao C."/>
            <person name="Jouanno E."/>
            <person name="Wen M."/>
            <person name="Mejri S."/>
            <person name="Dirks R."/>
            <person name="Jansen H."/>
            <person name="Henkel C."/>
            <person name="Chen W.J."/>
            <person name="Zahm M."/>
            <person name="Cabau C."/>
            <person name="Klopp C."/>
            <person name="Thompson A.W."/>
            <person name="Robinson-Rechavi M."/>
            <person name="Braasch I."/>
            <person name="Lecointre G."/>
            <person name="Bobe J."/>
            <person name="Postlethwait J.H."/>
            <person name="Berthelot C."/>
            <person name="Roest Crollius H."/>
            <person name="Guiguen Y."/>
        </authorList>
    </citation>
    <scope>NUCLEOTIDE SEQUENCE</scope>
    <source>
        <strain evidence="2">NC1722</strain>
    </source>
</reference>
<gene>
    <name evidence="2" type="ORF">AAFF_G00098560</name>
</gene>
<comment type="caution">
    <text evidence="2">The sequence shown here is derived from an EMBL/GenBank/DDBJ whole genome shotgun (WGS) entry which is preliminary data.</text>
</comment>
<feature type="compositionally biased region" description="Basic and acidic residues" evidence="1">
    <location>
        <begin position="266"/>
        <end position="286"/>
    </location>
</feature>
<dbReference type="EMBL" id="JAINUG010000164">
    <property type="protein sequence ID" value="KAJ8390936.1"/>
    <property type="molecule type" value="Genomic_DNA"/>
</dbReference>
<name>A0AAD7RXS4_9TELE</name>
<feature type="region of interest" description="Disordered" evidence="1">
    <location>
        <begin position="216"/>
        <end position="293"/>
    </location>
</feature>
<evidence type="ECO:0000256" key="1">
    <source>
        <dbReference type="SAM" id="MobiDB-lite"/>
    </source>
</evidence>
<feature type="region of interest" description="Disordered" evidence="1">
    <location>
        <begin position="1"/>
        <end position="37"/>
    </location>
</feature>
<proteinExistence type="predicted"/>
<evidence type="ECO:0000313" key="2">
    <source>
        <dbReference type="EMBL" id="KAJ8390936.1"/>
    </source>
</evidence>
<evidence type="ECO:0000313" key="3">
    <source>
        <dbReference type="Proteomes" id="UP001221898"/>
    </source>
</evidence>
<protein>
    <submittedName>
        <fullName evidence="2">Uncharacterized protein</fullName>
    </submittedName>
</protein>
<accession>A0AAD7RXS4</accession>
<dbReference type="AlphaFoldDB" id="A0AAD7RXS4"/>